<dbReference type="EMBL" id="CAKXAJ010016600">
    <property type="protein sequence ID" value="CAH2216733.1"/>
    <property type="molecule type" value="Genomic_DNA"/>
</dbReference>
<accession>A0A8S4QN03</accession>
<dbReference type="InterPro" id="IPR029526">
    <property type="entry name" value="PGBD"/>
</dbReference>
<protein>
    <submittedName>
        <fullName evidence="2">Jg18069 protein</fullName>
    </submittedName>
</protein>
<organism evidence="2 3">
    <name type="scientific">Pararge aegeria aegeria</name>
    <dbReference type="NCBI Taxonomy" id="348720"/>
    <lineage>
        <taxon>Eukaryota</taxon>
        <taxon>Metazoa</taxon>
        <taxon>Ecdysozoa</taxon>
        <taxon>Arthropoda</taxon>
        <taxon>Hexapoda</taxon>
        <taxon>Insecta</taxon>
        <taxon>Pterygota</taxon>
        <taxon>Neoptera</taxon>
        <taxon>Endopterygota</taxon>
        <taxon>Lepidoptera</taxon>
        <taxon>Glossata</taxon>
        <taxon>Ditrysia</taxon>
        <taxon>Papilionoidea</taxon>
        <taxon>Nymphalidae</taxon>
        <taxon>Satyrinae</taxon>
        <taxon>Satyrini</taxon>
        <taxon>Parargina</taxon>
        <taxon>Pararge</taxon>
    </lineage>
</organism>
<gene>
    <name evidence="2" type="primary">jg18069</name>
    <name evidence="2" type="ORF">PAEG_LOCUS4698</name>
</gene>
<dbReference type="OrthoDB" id="118105at2759"/>
<reference evidence="2" key="1">
    <citation type="submission" date="2022-03" db="EMBL/GenBank/DDBJ databases">
        <authorList>
            <person name="Lindestad O."/>
        </authorList>
    </citation>
    <scope>NUCLEOTIDE SEQUENCE</scope>
</reference>
<evidence type="ECO:0000259" key="1">
    <source>
        <dbReference type="Pfam" id="PF13843"/>
    </source>
</evidence>
<proteinExistence type="predicted"/>
<keyword evidence="3" id="KW-1185">Reference proteome</keyword>
<dbReference type="Proteomes" id="UP000838756">
    <property type="component" value="Unassembled WGS sequence"/>
</dbReference>
<dbReference type="PANTHER" id="PTHR46599">
    <property type="entry name" value="PIGGYBAC TRANSPOSABLE ELEMENT-DERIVED PROTEIN 4"/>
    <property type="match status" value="1"/>
</dbReference>
<feature type="domain" description="PiggyBac transposable element-derived protein" evidence="1">
    <location>
        <begin position="7"/>
        <end position="85"/>
    </location>
</feature>
<evidence type="ECO:0000313" key="2">
    <source>
        <dbReference type="EMBL" id="CAH2216733.1"/>
    </source>
</evidence>
<dbReference type="PANTHER" id="PTHR46599:SF3">
    <property type="entry name" value="PIGGYBAC TRANSPOSABLE ELEMENT-DERIVED PROTEIN 4"/>
    <property type="match status" value="1"/>
</dbReference>
<dbReference type="AlphaFoldDB" id="A0A8S4QN03"/>
<evidence type="ECO:0000313" key="3">
    <source>
        <dbReference type="Proteomes" id="UP000838756"/>
    </source>
</evidence>
<comment type="caution">
    <text evidence="2">The sequence shown here is derived from an EMBL/GenBank/DDBJ whole genome shotgun (WGS) entry which is preliminary data.</text>
</comment>
<name>A0A8S4QN03_9NEOP</name>
<sequence length="110" mass="12725">MMRQSGQGHASKVVFKLLEERLDSGHHVYMDNYYNSYGLAVKLLDRQTYCTGTLRKNRRDNPVEIGTIPLKKGENKSLFLNGVHIGKLRIYIFPQNMVTRCWKLLPKGDL</sequence>
<dbReference type="Pfam" id="PF13843">
    <property type="entry name" value="DDE_Tnp_1_7"/>
    <property type="match status" value="1"/>
</dbReference>